<feature type="compositionally biased region" description="Polar residues" evidence="5">
    <location>
        <begin position="262"/>
        <end position="271"/>
    </location>
</feature>
<dbReference type="FunFam" id="3.10.260.10:FF:000001">
    <property type="entry name" value="APSES transcription factor (MbpA)"/>
    <property type="match status" value="1"/>
</dbReference>
<evidence type="ECO:0000313" key="8">
    <source>
        <dbReference type="Proteomes" id="UP001215280"/>
    </source>
</evidence>
<dbReference type="Gene3D" id="3.10.260.10">
    <property type="entry name" value="Transcription regulator HTH, APSES-type DNA-binding domain"/>
    <property type="match status" value="1"/>
</dbReference>
<dbReference type="Pfam" id="PF00023">
    <property type="entry name" value="Ank"/>
    <property type="match status" value="2"/>
</dbReference>
<evidence type="ECO:0000313" key="7">
    <source>
        <dbReference type="EMBL" id="KAJ7765479.1"/>
    </source>
</evidence>
<dbReference type="PROSITE" id="PS50088">
    <property type="entry name" value="ANK_REPEAT"/>
    <property type="match status" value="2"/>
</dbReference>
<dbReference type="AlphaFoldDB" id="A0AAD7JKY6"/>
<keyword evidence="8" id="KW-1185">Reference proteome</keyword>
<feature type="region of interest" description="Disordered" evidence="5">
    <location>
        <begin position="647"/>
        <end position="689"/>
    </location>
</feature>
<evidence type="ECO:0000259" key="6">
    <source>
        <dbReference type="PROSITE" id="PS51299"/>
    </source>
</evidence>
<keyword evidence="2 3" id="KW-0040">ANK repeat</keyword>
<dbReference type="GO" id="GO:0001228">
    <property type="term" value="F:DNA-binding transcription activator activity, RNA polymerase II-specific"/>
    <property type="evidence" value="ECO:0007669"/>
    <property type="project" value="UniProtKB-ARBA"/>
</dbReference>
<dbReference type="Gene3D" id="1.25.40.20">
    <property type="entry name" value="Ankyrin repeat-containing domain"/>
    <property type="match status" value="1"/>
</dbReference>
<dbReference type="SMART" id="SM00248">
    <property type="entry name" value="ANK"/>
    <property type="match status" value="2"/>
</dbReference>
<feature type="compositionally biased region" description="Polar residues" evidence="5">
    <location>
        <begin position="178"/>
        <end position="187"/>
    </location>
</feature>
<dbReference type="InterPro" id="IPR002110">
    <property type="entry name" value="Ankyrin_rpt"/>
</dbReference>
<dbReference type="SMART" id="SM01252">
    <property type="entry name" value="KilA-N"/>
    <property type="match status" value="1"/>
</dbReference>
<protein>
    <submittedName>
        <fullName evidence="7">Transcription factor</fullName>
    </submittedName>
</protein>
<gene>
    <name evidence="7" type="ORF">DFH07DRAFT_810713</name>
</gene>
<feature type="repeat" description="ANK" evidence="3">
    <location>
        <begin position="377"/>
        <end position="409"/>
    </location>
</feature>
<evidence type="ECO:0000256" key="1">
    <source>
        <dbReference type="ARBA" id="ARBA00022737"/>
    </source>
</evidence>
<evidence type="ECO:0000256" key="3">
    <source>
        <dbReference type="PROSITE-ProRule" id="PRU00023"/>
    </source>
</evidence>
<evidence type="ECO:0000256" key="2">
    <source>
        <dbReference type="ARBA" id="ARBA00023043"/>
    </source>
</evidence>
<dbReference type="InterPro" id="IPR003163">
    <property type="entry name" value="Tscrpt_reg_HTH_APSES-type"/>
</dbReference>
<evidence type="ECO:0000256" key="4">
    <source>
        <dbReference type="SAM" id="Coils"/>
    </source>
</evidence>
<organism evidence="7 8">
    <name type="scientific">Mycena maculata</name>
    <dbReference type="NCBI Taxonomy" id="230809"/>
    <lineage>
        <taxon>Eukaryota</taxon>
        <taxon>Fungi</taxon>
        <taxon>Dikarya</taxon>
        <taxon>Basidiomycota</taxon>
        <taxon>Agaricomycotina</taxon>
        <taxon>Agaricomycetes</taxon>
        <taxon>Agaricomycetidae</taxon>
        <taxon>Agaricales</taxon>
        <taxon>Marasmiineae</taxon>
        <taxon>Mycenaceae</taxon>
        <taxon>Mycena</taxon>
    </lineage>
</organism>
<dbReference type="InterPro" id="IPR036887">
    <property type="entry name" value="HTH_APSES_sf"/>
</dbReference>
<dbReference type="Proteomes" id="UP001215280">
    <property type="component" value="Unassembled WGS sequence"/>
</dbReference>
<dbReference type="PROSITE" id="PS50297">
    <property type="entry name" value="ANK_REP_REGION"/>
    <property type="match status" value="2"/>
</dbReference>
<feature type="compositionally biased region" description="Acidic residues" evidence="5">
    <location>
        <begin position="660"/>
        <end position="675"/>
    </location>
</feature>
<name>A0AAD7JKY6_9AGAR</name>
<comment type="caution">
    <text evidence="7">The sequence shown here is derived from an EMBL/GenBank/DDBJ whole genome shotgun (WGS) entry which is preliminary data.</text>
</comment>
<dbReference type="Pfam" id="PF04383">
    <property type="entry name" value="KilA-N"/>
    <property type="match status" value="1"/>
</dbReference>
<sequence>MQAGSNAVKIYNAVYSSVQVYECMVRNIAVMRRRNDSYVNATQILKVAGVDKGKRTKILEKEILPGKHEIVQGGYGKYQGTWIPLERGRDIALQYGVGALLAPLFDFIPSTSSLGPLPLAAPIGSASPRPLSAASSYGTLPGSQGNYSGTMPSNLAPPPIMPGSALRLLNQGRAQGLFTPSTSSASQRPPGFASPSYGQSPFSPTSQTPPPTALKRNRSDTDVDIVMGSTEHLAPDGRPVSVGPQMNGEVGPSPSKRPRTEATPQPSQAGPPQNVARADTPANGVSRPPSSTSTKPANGASDANYPTRYATKPSIPRSIDPTAPIRDHRRAAVIAAICQSDDPHSILDLLRELSPDSATTNNNGAPVFEIDTILDDQGHTALHLAASLAHLRTTASLIVNGADIHRGNHLGETPLIRACLATHGCDTQTFDTLISTLGSSVRTLDTSRKSVLHHITSLAGVKGRAGPARYYLDKIFYFIAQNQGGDFRTLVDLQDEHGDTALNIAARVGNRSMVRTLLDVGANRMLPNKLGLRPGDFGVETEELSSGSRPEDILAVLRTGPPPPVQKSQDVIADMTLMVQSLSTDFQAEIKSKQDALDVTQAHLRAATRELSEQRKQIQAWQARCGELDQVSQRVRNIEKALVEEDQFDWTGRSNGSGDPDAEGEVEDETEDVNAGDENNGGPAFQWRGTNSTMVGVGGSIDISANVEAEPPIPPTDSVASLIRLRRLKLWHARMEDLMKARLKGLQGASAEKEYQCKKIVALCAQISIDKVEEMLENLLLAVESESPQVVDIGRVSGFMQKVRDGVI</sequence>
<feature type="repeat" description="ANK" evidence="3">
    <location>
        <begin position="497"/>
        <end position="529"/>
    </location>
</feature>
<dbReference type="InterPro" id="IPR018004">
    <property type="entry name" value="KilA/APSES_HTH"/>
</dbReference>
<accession>A0AAD7JKY6</accession>
<dbReference type="SUPFAM" id="SSF48403">
    <property type="entry name" value="Ankyrin repeat"/>
    <property type="match status" value="1"/>
</dbReference>
<evidence type="ECO:0000256" key="5">
    <source>
        <dbReference type="SAM" id="MobiDB-lite"/>
    </source>
</evidence>
<feature type="region of interest" description="Disordered" evidence="5">
    <location>
        <begin position="143"/>
        <end position="323"/>
    </location>
</feature>
<dbReference type="EMBL" id="JARJLG010000035">
    <property type="protein sequence ID" value="KAJ7765479.1"/>
    <property type="molecule type" value="Genomic_DNA"/>
</dbReference>
<dbReference type="PANTHER" id="PTHR43828">
    <property type="entry name" value="ASPARAGINASE"/>
    <property type="match status" value="1"/>
</dbReference>
<feature type="compositionally biased region" description="Polar residues" evidence="5">
    <location>
        <begin position="143"/>
        <end position="153"/>
    </location>
</feature>
<keyword evidence="4" id="KW-0175">Coiled coil</keyword>
<reference evidence="7" key="1">
    <citation type="submission" date="2023-03" db="EMBL/GenBank/DDBJ databases">
        <title>Massive genome expansion in bonnet fungi (Mycena s.s.) driven by repeated elements and novel gene families across ecological guilds.</title>
        <authorList>
            <consortium name="Lawrence Berkeley National Laboratory"/>
            <person name="Harder C.B."/>
            <person name="Miyauchi S."/>
            <person name="Viragh M."/>
            <person name="Kuo A."/>
            <person name="Thoen E."/>
            <person name="Andreopoulos B."/>
            <person name="Lu D."/>
            <person name="Skrede I."/>
            <person name="Drula E."/>
            <person name="Henrissat B."/>
            <person name="Morin E."/>
            <person name="Kohler A."/>
            <person name="Barry K."/>
            <person name="LaButti K."/>
            <person name="Morin E."/>
            <person name="Salamov A."/>
            <person name="Lipzen A."/>
            <person name="Mereny Z."/>
            <person name="Hegedus B."/>
            <person name="Baldrian P."/>
            <person name="Stursova M."/>
            <person name="Weitz H."/>
            <person name="Taylor A."/>
            <person name="Grigoriev I.V."/>
            <person name="Nagy L.G."/>
            <person name="Martin F."/>
            <person name="Kauserud H."/>
        </authorList>
    </citation>
    <scope>NUCLEOTIDE SEQUENCE</scope>
    <source>
        <strain evidence="7">CBHHK188m</strain>
    </source>
</reference>
<keyword evidence="1" id="KW-0677">Repeat</keyword>
<proteinExistence type="predicted"/>
<dbReference type="InterPro" id="IPR051642">
    <property type="entry name" value="SWI6-like"/>
</dbReference>
<dbReference type="PROSITE" id="PS51299">
    <property type="entry name" value="HTH_APSES"/>
    <property type="match status" value="1"/>
</dbReference>
<dbReference type="InterPro" id="IPR036770">
    <property type="entry name" value="Ankyrin_rpt-contain_sf"/>
</dbReference>
<dbReference type="PANTHER" id="PTHR43828:SF3">
    <property type="entry name" value="CHROMO DOMAIN-CONTAINING PROTEIN"/>
    <property type="match status" value="1"/>
</dbReference>
<dbReference type="GO" id="GO:0030907">
    <property type="term" value="C:MBF transcription complex"/>
    <property type="evidence" value="ECO:0007669"/>
    <property type="project" value="TreeGrafter"/>
</dbReference>
<feature type="coiled-coil region" evidence="4">
    <location>
        <begin position="597"/>
        <end position="624"/>
    </location>
</feature>
<feature type="domain" description="HTH APSES-type" evidence="6">
    <location>
        <begin position="10"/>
        <end position="116"/>
    </location>
</feature>
<dbReference type="GO" id="GO:0033309">
    <property type="term" value="C:SBF transcription complex"/>
    <property type="evidence" value="ECO:0007669"/>
    <property type="project" value="TreeGrafter"/>
</dbReference>
<dbReference type="SUPFAM" id="SSF54616">
    <property type="entry name" value="DNA-binding domain of Mlu1-box binding protein MBP1"/>
    <property type="match status" value="1"/>
</dbReference>
<dbReference type="GO" id="GO:0003677">
    <property type="term" value="F:DNA binding"/>
    <property type="evidence" value="ECO:0007669"/>
    <property type="project" value="InterPro"/>
</dbReference>